<keyword evidence="7 16" id="KW-0479">Metal-binding</keyword>
<feature type="binding site" evidence="16">
    <location>
        <position position="187"/>
    </location>
    <ligand>
        <name>Mg(2+)</name>
        <dbReference type="ChEBI" id="CHEBI:18420"/>
    </ligand>
</feature>
<dbReference type="PANTHER" id="PTHR43522:SF2">
    <property type="entry name" value="TRANSKETOLASE 1-RELATED"/>
    <property type="match status" value="1"/>
</dbReference>
<dbReference type="STRING" id="203122.Sde_0472"/>
<dbReference type="FunFam" id="3.40.50.920:FF:000003">
    <property type="entry name" value="Transketolase"/>
    <property type="match status" value="1"/>
</dbReference>
<keyword evidence="9 16" id="KW-0460">Magnesium</keyword>
<feature type="binding site" evidence="14">
    <location>
        <position position="522"/>
    </location>
    <ligand>
        <name>substrate</name>
    </ligand>
</feature>
<dbReference type="InterPro" id="IPR020826">
    <property type="entry name" value="Transketolase_BS"/>
</dbReference>
<feature type="binding site" evidence="15">
    <location>
        <begin position="114"/>
        <end position="116"/>
    </location>
    <ligand>
        <name>thiamine diphosphate</name>
        <dbReference type="ChEBI" id="CHEBI:58937"/>
    </ligand>
</feature>
<dbReference type="PANTHER" id="PTHR43522">
    <property type="entry name" value="TRANSKETOLASE"/>
    <property type="match status" value="1"/>
</dbReference>
<organism evidence="20 21">
    <name type="scientific">Saccharophagus degradans (strain 2-40 / ATCC 43961 / DSM 17024)</name>
    <dbReference type="NCBI Taxonomy" id="203122"/>
    <lineage>
        <taxon>Bacteria</taxon>
        <taxon>Pseudomonadati</taxon>
        <taxon>Pseudomonadota</taxon>
        <taxon>Gammaproteobacteria</taxon>
        <taxon>Cellvibrionales</taxon>
        <taxon>Cellvibrionaceae</taxon>
        <taxon>Saccharophagus</taxon>
    </lineage>
</organism>
<dbReference type="InterPro" id="IPR033247">
    <property type="entry name" value="Transketolase_fam"/>
</dbReference>
<comment type="similarity">
    <text evidence="3 18">Belongs to the transketolase family.</text>
</comment>
<evidence type="ECO:0000256" key="16">
    <source>
        <dbReference type="PIRSR" id="PIRSR605478-4"/>
    </source>
</evidence>
<dbReference type="KEGG" id="sde:Sde_0472"/>
<feature type="binding site" evidence="15">
    <location>
        <position position="261"/>
    </location>
    <ligand>
        <name>thiamine diphosphate</name>
        <dbReference type="ChEBI" id="CHEBI:58937"/>
    </ligand>
</feature>
<comment type="cofactor">
    <cofactor evidence="16">
        <name>Mg(2+)</name>
        <dbReference type="ChEBI" id="CHEBI:18420"/>
    </cofactor>
    <text evidence="16">Binds 1 Mg(2+) ion per subunit. Can also utilize other divalent metal cations, such as Ca(2+), Mn(2+) and Co(2+).</text>
</comment>
<evidence type="ECO:0000256" key="18">
    <source>
        <dbReference type="RuleBase" id="RU004996"/>
    </source>
</evidence>
<comment type="cofactor">
    <cofactor evidence="2">
        <name>Co(2+)</name>
        <dbReference type="ChEBI" id="CHEBI:48828"/>
    </cofactor>
</comment>
<dbReference type="Pfam" id="PF22613">
    <property type="entry name" value="Transketolase_C_1"/>
    <property type="match status" value="1"/>
</dbReference>
<dbReference type="InterPro" id="IPR005474">
    <property type="entry name" value="Transketolase_N"/>
</dbReference>
<dbReference type="OrthoDB" id="8732661at2"/>
<evidence type="ECO:0000313" key="20">
    <source>
        <dbReference type="EMBL" id="ABD79736.1"/>
    </source>
</evidence>
<evidence type="ECO:0000256" key="5">
    <source>
        <dbReference type="ARBA" id="ARBA00013152"/>
    </source>
</evidence>
<feature type="binding site" evidence="14">
    <location>
        <position position="463"/>
    </location>
    <ligand>
        <name>substrate</name>
    </ligand>
</feature>
<dbReference type="GeneID" id="98612172"/>
<evidence type="ECO:0000256" key="4">
    <source>
        <dbReference type="ARBA" id="ARBA00011738"/>
    </source>
</evidence>
<dbReference type="Gene3D" id="3.40.50.970">
    <property type="match status" value="2"/>
</dbReference>
<dbReference type="InterPro" id="IPR029061">
    <property type="entry name" value="THDP-binding"/>
</dbReference>
<dbReference type="InterPro" id="IPR055152">
    <property type="entry name" value="Transketolase-like_C_2"/>
</dbReference>
<dbReference type="Pfam" id="PF02779">
    <property type="entry name" value="Transket_pyr"/>
    <property type="match status" value="1"/>
</dbReference>
<dbReference type="PROSITE" id="PS00802">
    <property type="entry name" value="TRANSKETOLASE_2"/>
    <property type="match status" value="1"/>
</dbReference>
<dbReference type="GO" id="GO:0009052">
    <property type="term" value="P:pentose-phosphate shunt, non-oxidative branch"/>
    <property type="evidence" value="ECO:0007669"/>
    <property type="project" value="UniProtKB-ARBA"/>
</dbReference>
<dbReference type="CDD" id="cd02012">
    <property type="entry name" value="TPP_TK"/>
    <property type="match status" value="1"/>
</dbReference>
<evidence type="ECO:0000259" key="19">
    <source>
        <dbReference type="SMART" id="SM00861"/>
    </source>
</evidence>
<dbReference type="InterPro" id="IPR005478">
    <property type="entry name" value="Transketolase_bac-like"/>
</dbReference>
<feature type="binding site" evidence="15">
    <location>
        <position position="66"/>
    </location>
    <ligand>
        <name>thiamine diphosphate</name>
        <dbReference type="ChEBI" id="CHEBI:58937"/>
    </ligand>
</feature>
<dbReference type="EMBL" id="CP000282">
    <property type="protein sequence ID" value="ABD79736.1"/>
    <property type="molecule type" value="Genomic_DNA"/>
</dbReference>
<dbReference type="RefSeq" id="WP_011466957.1">
    <property type="nucleotide sequence ID" value="NC_007912.1"/>
</dbReference>
<feature type="active site" description="Proton donor" evidence="13">
    <location>
        <position position="413"/>
    </location>
</feature>
<dbReference type="Proteomes" id="UP000001947">
    <property type="component" value="Chromosome"/>
</dbReference>
<dbReference type="FunFam" id="3.40.50.970:FF:000004">
    <property type="entry name" value="Transketolase"/>
    <property type="match status" value="1"/>
</dbReference>
<evidence type="ECO:0000313" key="21">
    <source>
        <dbReference type="Proteomes" id="UP000001947"/>
    </source>
</evidence>
<dbReference type="Gene3D" id="3.40.50.920">
    <property type="match status" value="1"/>
</dbReference>
<dbReference type="Pfam" id="PF00456">
    <property type="entry name" value="Transketolase_N"/>
    <property type="match status" value="1"/>
</dbReference>
<evidence type="ECO:0000256" key="2">
    <source>
        <dbReference type="ARBA" id="ARBA00001941"/>
    </source>
</evidence>
<evidence type="ECO:0000256" key="10">
    <source>
        <dbReference type="ARBA" id="ARBA00023052"/>
    </source>
</evidence>
<comment type="cofactor">
    <cofactor evidence="15">
        <name>thiamine diphosphate</name>
        <dbReference type="ChEBI" id="CHEBI:58937"/>
    </cofactor>
    <text evidence="15">Binds 1 thiamine pyrophosphate per subunit. During the reaction, the substrate forms a covalent intermediate with the cofactor.</text>
</comment>
<dbReference type="GO" id="GO:0046872">
    <property type="term" value="F:metal ion binding"/>
    <property type="evidence" value="ECO:0007669"/>
    <property type="project" value="UniProtKB-KW"/>
</dbReference>
<evidence type="ECO:0000256" key="1">
    <source>
        <dbReference type="ARBA" id="ARBA00001913"/>
    </source>
</evidence>
<dbReference type="AlphaFoldDB" id="Q21NJ3"/>
<feature type="binding site" evidence="14">
    <location>
        <position position="26"/>
    </location>
    <ligand>
        <name>substrate</name>
    </ligand>
</feature>
<feature type="binding site" evidence="14">
    <location>
        <position position="261"/>
    </location>
    <ligand>
        <name>substrate</name>
    </ligand>
</feature>
<comment type="subunit">
    <text evidence="4 18">Homodimer.</text>
</comment>
<feature type="binding site" evidence="14">
    <location>
        <position position="471"/>
    </location>
    <ligand>
        <name>substrate</name>
    </ligand>
</feature>
<protein>
    <recommendedName>
        <fullName evidence="5 12">Transketolase</fullName>
        <ecNumber evidence="5 12">2.2.1.1</ecNumber>
    </recommendedName>
</protein>
<evidence type="ECO:0000256" key="9">
    <source>
        <dbReference type="ARBA" id="ARBA00022842"/>
    </source>
</evidence>
<evidence type="ECO:0000256" key="8">
    <source>
        <dbReference type="ARBA" id="ARBA00022837"/>
    </source>
</evidence>
<feature type="binding site" evidence="14">
    <location>
        <position position="359"/>
    </location>
    <ligand>
        <name>substrate</name>
    </ligand>
</feature>
<gene>
    <name evidence="20" type="ordered locus">Sde_0472</name>
</gene>
<dbReference type="HOGENOM" id="CLU_009227_0_1_6"/>
<evidence type="ECO:0000256" key="11">
    <source>
        <dbReference type="ARBA" id="ARBA00049473"/>
    </source>
</evidence>
<comment type="cofactor">
    <cofactor evidence="18">
        <name>Mg(2+)</name>
        <dbReference type="ChEBI" id="CHEBI:18420"/>
    </cofactor>
    <cofactor evidence="18">
        <name>Ca(2+)</name>
        <dbReference type="ChEBI" id="CHEBI:29108"/>
    </cofactor>
    <cofactor evidence="18">
        <name>Mn(2+)</name>
        <dbReference type="ChEBI" id="CHEBI:29035"/>
    </cofactor>
    <cofactor evidence="18">
        <name>Co(2+)</name>
        <dbReference type="ChEBI" id="CHEBI:48828"/>
    </cofactor>
    <text evidence="18">Binds 1 Mg(2+) ion per subunit. Can also utilize other divalent metal cations, such as Ca(2+), Mn(2+) and Co(2+).</text>
</comment>
<evidence type="ECO:0000256" key="6">
    <source>
        <dbReference type="ARBA" id="ARBA00022679"/>
    </source>
</evidence>
<feature type="binding site" evidence="15">
    <location>
        <position position="156"/>
    </location>
    <ligand>
        <name>thiamine diphosphate</name>
        <dbReference type="ChEBI" id="CHEBI:58937"/>
    </ligand>
</feature>
<feature type="binding site" evidence="14">
    <location>
        <position position="386"/>
    </location>
    <ligand>
        <name>substrate</name>
    </ligand>
</feature>
<dbReference type="InterPro" id="IPR009014">
    <property type="entry name" value="Transketo_C/PFOR_II"/>
</dbReference>
<proteinExistence type="inferred from homology"/>
<dbReference type="EC" id="2.2.1.1" evidence="5 12"/>
<evidence type="ECO:0000256" key="14">
    <source>
        <dbReference type="PIRSR" id="PIRSR605478-2"/>
    </source>
</evidence>
<sequence length="667" mass="71521">MSSRRELANAIRALSMDAVQKANSGHPGAPMGMADIAEVLWNDFLKHNPSNPNWADRDRFVLSNGHGSMLIYSLLHLSGYDLPMSELAQFRQLHSKTPGHPELGYTPGVETTTGPLGQGISNAVGMALAEKMLAAQFNRDGHDIVDHYTYCFLGDGCLMEGVSHETCSLAGTLGLGKLIAFWDDNGISIDGHVEGWFTDNTPARFEAYGWHVIPAVDGHDPEAIKAAVEAAQAETGKPTLICTKTTIGFGSPNKSGSHDCHGAPLGDAEIAAAREFLGWPHAPFEIPDNVYAGWDAKEKGAAAQSAWEAKFEAYKAAQPALAAEFERRVLNGDLPADFEAKADAFIKAVNEKGESIATRKASQNTIAEFGAALPELLGGSADLAGSNLTMWSGSKPVTREDASGNYIYYGVREFGMSAIMNGIAAHGGFINYGATFLMFMEYARNAVRMSALMKLPNIFVYTHDSIGQGEDGPTHQPIEQLAALRLTPNLNTWRPADAVESAVAWKSAVMRKDGPSALVFTRQGVKAQSHDDEQIANMARGAYVLVDCDGEPEVMLIATGSEVGITVDAAAQLAGEGVKVRVVSMPCTNVFDQQDAAYKESVLPIAVTHRVAVETSHVDYWAKYVGIDGRVVGMTTFGESAPGGALLEYFGFTVENVVNTVKELLED</sequence>
<keyword evidence="10 15" id="KW-0786">Thiamine pyrophosphate</keyword>
<feature type="binding site" evidence="16">
    <location>
        <position position="185"/>
    </location>
    <ligand>
        <name>Mg(2+)</name>
        <dbReference type="ChEBI" id="CHEBI:18420"/>
    </ligand>
</feature>
<feature type="binding site" evidence="16">
    <location>
        <position position="155"/>
    </location>
    <ligand>
        <name>Mg(2+)</name>
        <dbReference type="ChEBI" id="CHEBI:18420"/>
    </ligand>
</feature>
<evidence type="ECO:0000256" key="3">
    <source>
        <dbReference type="ARBA" id="ARBA00007131"/>
    </source>
</evidence>
<keyword evidence="8 18" id="KW-0106">Calcium</keyword>
<dbReference type="FunFam" id="3.40.50.970:FF:000003">
    <property type="entry name" value="Transketolase"/>
    <property type="match status" value="1"/>
</dbReference>
<evidence type="ECO:0000256" key="7">
    <source>
        <dbReference type="ARBA" id="ARBA00022723"/>
    </source>
</evidence>
<dbReference type="GO" id="GO:0005829">
    <property type="term" value="C:cytosol"/>
    <property type="evidence" value="ECO:0007669"/>
    <property type="project" value="TreeGrafter"/>
</dbReference>
<reference evidence="20 21" key="1">
    <citation type="journal article" date="2008" name="PLoS Genet.">
        <title>Complete genome sequence of the complex carbohydrate-degrading marine bacterium, Saccharophagus degradans strain 2-40 T.</title>
        <authorList>
            <person name="Weiner R.M."/>
            <person name="Taylor L.E.II."/>
            <person name="Henrissat B."/>
            <person name="Hauser L."/>
            <person name="Land M."/>
            <person name="Coutinho P.M."/>
            <person name="Rancurel C."/>
            <person name="Saunders E.H."/>
            <person name="Longmire A.G."/>
            <person name="Zhang H."/>
            <person name="Bayer E.A."/>
            <person name="Gilbert H.J."/>
            <person name="Larimer F."/>
            <person name="Zhulin I.B."/>
            <person name="Ekborg N.A."/>
            <person name="Lamed R."/>
            <person name="Richardson P.M."/>
            <person name="Borovok I."/>
            <person name="Hutcheson S."/>
        </authorList>
    </citation>
    <scope>NUCLEOTIDE SEQUENCE [LARGE SCALE GENOMIC DNA]</scope>
    <source>
        <strain evidence="21">2-40 / ATCC 43961 / DSM 17024</strain>
    </source>
</reference>
<dbReference type="InterPro" id="IPR005475">
    <property type="entry name" value="Transketolase-like_Pyr-bd"/>
</dbReference>
<comment type="function">
    <text evidence="18">Catalyzes the transfer of a two-carbon ketol group from a ketose donor to an aldose acceptor, via a covalent intermediate with the cofactor thiamine pyrophosphate.</text>
</comment>
<name>Q21NJ3_SACD2</name>
<comment type="catalytic activity">
    <reaction evidence="11 18">
        <text>D-sedoheptulose 7-phosphate + D-glyceraldehyde 3-phosphate = aldehydo-D-ribose 5-phosphate + D-xylulose 5-phosphate</text>
        <dbReference type="Rhea" id="RHEA:10508"/>
        <dbReference type="ChEBI" id="CHEBI:57483"/>
        <dbReference type="ChEBI" id="CHEBI:57737"/>
        <dbReference type="ChEBI" id="CHEBI:58273"/>
        <dbReference type="ChEBI" id="CHEBI:59776"/>
        <dbReference type="EC" id="2.2.1.1"/>
    </reaction>
</comment>
<dbReference type="CDD" id="cd07033">
    <property type="entry name" value="TPP_PYR_DXS_TK_like"/>
    <property type="match status" value="1"/>
</dbReference>
<feature type="binding site" evidence="15">
    <location>
        <position position="185"/>
    </location>
    <ligand>
        <name>thiamine diphosphate</name>
        <dbReference type="ChEBI" id="CHEBI:58937"/>
    </ligand>
</feature>
<dbReference type="SUPFAM" id="SSF52518">
    <property type="entry name" value="Thiamin diphosphate-binding fold (THDP-binding)"/>
    <property type="match status" value="2"/>
</dbReference>
<evidence type="ECO:0000256" key="15">
    <source>
        <dbReference type="PIRSR" id="PIRSR605478-3"/>
    </source>
</evidence>
<dbReference type="SMART" id="SM00861">
    <property type="entry name" value="Transket_pyr"/>
    <property type="match status" value="1"/>
</dbReference>
<feature type="binding site" evidence="14">
    <location>
        <position position="475"/>
    </location>
    <ligand>
        <name>substrate</name>
    </ligand>
</feature>
<evidence type="ECO:0000256" key="12">
    <source>
        <dbReference type="NCBIfam" id="TIGR00232"/>
    </source>
</evidence>
<evidence type="ECO:0000256" key="17">
    <source>
        <dbReference type="PIRSR" id="PIRSR605478-5"/>
    </source>
</evidence>
<evidence type="ECO:0000256" key="13">
    <source>
        <dbReference type="PIRSR" id="PIRSR605478-1"/>
    </source>
</evidence>
<dbReference type="PROSITE" id="PS00801">
    <property type="entry name" value="TRANSKETOLASE_1"/>
    <property type="match status" value="1"/>
</dbReference>
<dbReference type="GO" id="GO:0004802">
    <property type="term" value="F:transketolase activity"/>
    <property type="evidence" value="ECO:0007669"/>
    <property type="project" value="UniProtKB-UniRule"/>
</dbReference>
<accession>Q21NJ3</accession>
<dbReference type="SUPFAM" id="SSF52922">
    <property type="entry name" value="TK C-terminal domain-like"/>
    <property type="match status" value="1"/>
</dbReference>
<feature type="binding site" evidence="15">
    <location>
        <position position="439"/>
    </location>
    <ligand>
        <name>thiamine diphosphate</name>
        <dbReference type="ChEBI" id="CHEBI:58937"/>
    </ligand>
</feature>
<dbReference type="NCBIfam" id="TIGR00232">
    <property type="entry name" value="tktlase_bact"/>
    <property type="match status" value="1"/>
</dbReference>
<keyword evidence="21" id="KW-1185">Reference proteome</keyword>
<feature type="domain" description="Transketolase-like pyrimidine-binding" evidence="19">
    <location>
        <begin position="356"/>
        <end position="527"/>
    </location>
</feature>
<keyword evidence="6 18" id="KW-0808">Transferase</keyword>
<feature type="site" description="Important for catalytic activity" evidence="17">
    <location>
        <position position="26"/>
    </location>
</feature>
<dbReference type="InterPro" id="IPR049557">
    <property type="entry name" value="Transketolase_CS"/>
</dbReference>
<dbReference type="eggNOG" id="COG0021">
    <property type="taxonomic scope" value="Bacteria"/>
</dbReference>
<feature type="site" description="Important for catalytic activity" evidence="17">
    <location>
        <position position="261"/>
    </location>
</feature>
<comment type="cofactor">
    <cofactor evidence="1">
        <name>Ca(2+)</name>
        <dbReference type="ChEBI" id="CHEBI:29108"/>
    </cofactor>
</comment>